<dbReference type="AlphaFoldDB" id="A0ABD3NI29"/>
<feature type="domain" description="FYVE-type" evidence="6">
    <location>
        <begin position="115"/>
        <end position="232"/>
    </location>
</feature>
<proteinExistence type="predicted"/>
<evidence type="ECO:0000313" key="8">
    <source>
        <dbReference type="Proteomes" id="UP001530315"/>
    </source>
</evidence>
<evidence type="ECO:0000256" key="1">
    <source>
        <dbReference type="ARBA" id="ARBA00022723"/>
    </source>
</evidence>
<dbReference type="InterPro" id="IPR013083">
    <property type="entry name" value="Znf_RING/FYVE/PHD"/>
</dbReference>
<comment type="caution">
    <text evidence="7">The sequence shown here is derived from an EMBL/GenBank/DDBJ whole genome shotgun (WGS) entry which is preliminary data.</text>
</comment>
<dbReference type="InterPro" id="IPR011011">
    <property type="entry name" value="Znf_FYVE_PHD"/>
</dbReference>
<dbReference type="InterPro" id="IPR051702">
    <property type="entry name" value="SH3_domain_YSC84-like"/>
</dbReference>
<dbReference type="InterPro" id="IPR017455">
    <property type="entry name" value="Znf_FYVE-rel"/>
</dbReference>
<keyword evidence="2 4" id="KW-0863">Zinc-finger</keyword>
<dbReference type="SMART" id="SM00064">
    <property type="entry name" value="FYVE"/>
    <property type="match status" value="1"/>
</dbReference>
<dbReference type="Pfam" id="PF01363">
    <property type="entry name" value="FYVE"/>
    <property type="match status" value="1"/>
</dbReference>
<evidence type="ECO:0000256" key="4">
    <source>
        <dbReference type="PROSITE-ProRule" id="PRU00091"/>
    </source>
</evidence>
<gene>
    <name evidence="7" type="ORF">ACHAW5_001553</name>
</gene>
<keyword evidence="3" id="KW-0862">Zinc</keyword>
<reference evidence="7 8" key="1">
    <citation type="submission" date="2024-10" db="EMBL/GenBank/DDBJ databases">
        <title>Updated reference genomes for cyclostephanoid diatoms.</title>
        <authorList>
            <person name="Roberts W.R."/>
            <person name="Alverson A.J."/>
        </authorList>
    </citation>
    <scope>NUCLEOTIDE SEQUENCE [LARGE SCALE GENOMIC DNA]</scope>
    <source>
        <strain evidence="7 8">AJA276-08</strain>
    </source>
</reference>
<dbReference type="InterPro" id="IPR000306">
    <property type="entry name" value="Znf_FYVE"/>
</dbReference>
<evidence type="ECO:0000256" key="5">
    <source>
        <dbReference type="SAM" id="MobiDB-lite"/>
    </source>
</evidence>
<dbReference type="SUPFAM" id="SSF57903">
    <property type="entry name" value="FYVE/PHD zinc finger"/>
    <property type="match status" value="1"/>
</dbReference>
<dbReference type="Gene3D" id="3.30.40.10">
    <property type="entry name" value="Zinc/RING finger domain, C3HC4 (zinc finger)"/>
    <property type="match status" value="1"/>
</dbReference>
<evidence type="ECO:0000256" key="3">
    <source>
        <dbReference type="ARBA" id="ARBA00022833"/>
    </source>
</evidence>
<dbReference type="GO" id="GO:0008270">
    <property type="term" value="F:zinc ion binding"/>
    <property type="evidence" value="ECO:0007669"/>
    <property type="project" value="UniProtKB-KW"/>
</dbReference>
<dbReference type="Pfam" id="PF04366">
    <property type="entry name" value="Ysc84"/>
    <property type="match status" value="1"/>
</dbReference>
<dbReference type="PANTHER" id="PTHR15629:SF2">
    <property type="entry name" value="SH3 DOMAIN-CONTAINING YSC84-LIKE PROTEIN 1"/>
    <property type="match status" value="1"/>
</dbReference>
<evidence type="ECO:0000259" key="6">
    <source>
        <dbReference type="PROSITE" id="PS50178"/>
    </source>
</evidence>
<dbReference type="InterPro" id="IPR007461">
    <property type="entry name" value="Ysc84_actin-binding"/>
</dbReference>
<sequence length="645" mass="67439">MNRIPNNINKNTTNQSGPTIVSLPPLPSESTNPFDDDDYVDNAFSSSGPVDPWSSSVPLRPSPAIAMHGITVVAAAAAVPSRAPPARHPQYHVNDGGGVDDGAPSPRLASTWDADAHSPRCRSCHRPFDALFQRRHHCRLCGRVFCHDCSDTRSLIPPSALVLRDGGGDGGPTFAPNDDACVTYVGQSSSSSSSSSSSRHDDAILRGRGLEARVLRARDPQRTCAPCRDRLAPLQGELRSLNSNAVRYNYVDEGDAVRRMCNSPLAFTLGHEVRKAAYALGNLLPGGVRGGGGRSGPFVGVGGGEDVIYSYHPPPGRGGGECHVPDLLGPGGCRTVDPTMRNIDGMRIPPKLLARARGVAIVTSCKGGLGFAGFEFGTGLVVARRTDPECGPDDWSAPSAIGVAGFAWGALLGAQVSDHVFLLMTDDAVRLFASEGGRSIQLGADVGVALGPLGRTAEADLGATAGPSRGIEHGGVSGVAVAPIFTYSLSKGLYAGVSLDGRLLMTRDRVNEKFYGGAVSAHELLSGRVPNPPAAQPLYDALKRCRVYGGGGGGDGEFGRDDGGYMSGSRNLDVLREDGYEPENNGMNWAAGRGGINVGGVGGLLEHLSHTTGMGLPATPANHRYSSLDNQYNLYGRDNITPGFS</sequence>
<keyword evidence="1" id="KW-0479">Metal-binding</keyword>
<evidence type="ECO:0000313" key="7">
    <source>
        <dbReference type="EMBL" id="KAL3775534.1"/>
    </source>
</evidence>
<protein>
    <recommendedName>
        <fullName evidence="6">FYVE-type domain-containing protein</fullName>
    </recommendedName>
</protein>
<dbReference type="PROSITE" id="PS50178">
    <property type="entry name" value="ZF_FYVE"/>
    <property type="match status" value="1"/>
</dbReference>
<dbReference type="PANTHER" id="PTHR15629">
    <property type="entry name" value="SH3YL1 PROTEIN"/>
    <property type="match status" value="1"/>
</dbReference>
<feature type="compositionally biased region" description="Low complexity" evidence="5">
    <location>
        <begin position="45"/>
        <end position="55"/>
    </location>
</feature>
<dbReference type="EMBL" id="JALLAZ020001408">
    <property type="protein sequence ID" value="KAL3775534.1"/>
    <property type="molecule type" value="Genomic_DNA"/>
</dbReference>
<keyword evidence="8" id="KW-1185">Reference proteome</keyword>
<feature type="region of interest" description="Disordered" evidence="5">
    <location>
        <begin position="1"/>
        <end position="55"/>
    </location>
</feature>
<accession>A0ABD3NI29</accession>
<evidence type="ECO:0000256" key="2">
    <source>
        <dbReference type="ARBA" id="ARBA00022771"/>
    </source>
</evidence>
<dbReference type="Proteomes" id="UP001530315">
    <property type="component" value="Unassembled WGS sequence"/>
</dbReference>
<feature type="compositionally biased region" description="Polar residues" evidence="5">
    <location>
        <begin position="1"/>
        <end position="19"/>
    </location>
</feature>
<name>A0ABD3NI29_9STRA</name>
<organism evidence="7 8">
    <name type="scientific">Stephanodiscus triporus</name>
    <dbReference type="NCBI Taxonomy" id="2934178"/>
    <lineage>
        <taxon>Eukaryota</taxon>
        <taxon>Sar</taxon>
        <taxon>Stramenopiles</taxon>
        <taxon>Ochrophyta</taxon>
        <taxon>Bacillariophyta</taxon>
        <taxon>Coscinodiscophyceae</taxon>
        <taxon>Thalassiosirophycidae</taxon>
        <taxon>Stephanodiscales</taxon>
        <taxon>Stephanodiscaceae</taxon>
        <taxon>Stephanodiscus</taxon>
    </lineage>
</organism>